<evidence type="ECO:0000313" key="12">
    <source>
        <dbReference type="EMBL" id="KZE18625.1"/>
    </source>
</evidence>
<evidence type="ECO:0000256" key="3">
    <source>
        <dbReference type="ARBA" id="ARBA00022475"/>
    </source>
</evidence>
<evidence type="ECO:0000256" key="6">
    <source>
        <dbReference type="ARBA" id="ARBA00022927"/>
    </source>
</evidence>
<dbReference type="NCBIfam" id="TIGR01411">
    <property type="entry name" value="tatAE"/>
    <property type="match status" value="1"/>
</dbReference>
<keyword evidence="6 10" id="KW-0653">Protein transport</keyword>
<dbReference type="HAMAP" id="MF_00236">
    <property type="entry name" value="TatA_E"/>
    <property type="match status" value="1"/>
</dbReference>
<evidence type="ECO:0000313" key="13">
    <source>
        <dbReference type="Proteomes" id="UP000076609"/>
    </source>
</evidence>
<dbReference type="NCBIfam" id="NF001940">
    <property type="entry name" value="PRK00720.1"/>
    <property type="match status" value="1"/>
</dbReference>
<evidence type="ECO:0000256" key="10">
    <source>
        <dbReference type="HAMAP-Rule" id="MF_00236"/>
    </source>
</evidence>
<comment type="subunit">
    <text evidence="10">The Tat system comprises two distinct complexes: a TatABC complex, containing multiple copies of TatA, TatB and TatC subunits, and a separate TatA complex, containing only TatA subunits. Substrates initially bind to the TatABC complex, which probably triggers association of the separate TatA complex to form the active translocon.</text>
</comment>
<evidence type="ECO:0000256" key="11">
    <source>
        <dbReference type="SAM" id="MobiDB-lite"/>
    </source>
</evidence>
<feature type="region of interest" description="Disordered" evidence="11">
    <location>
        <begin position="42"/>
        <end position="92"/>
    </location>
</feature>
<keyword evidence="8 10" id="KW-0811">Translocation</keyword>
<dbReference type="Pfam" id="PF02416">
    <property type="entry name" value="TatA_B_E"/>
    <property type="match status" value="1"/>
</dbReference>
<evidence type="ECO:0000256" key="5">
    <source>
        <dbReference type="ARBA" id="ARBA00022692"/>
    </source>
</evidence>
<evidence type="ECO:0000256" key="8">
    <source>
        <dbReference type="ARBA" id="ARBA00023010"/>
    </source>
</evidence>
<keyword evidence="5 10" id="KW-0812">Transmembrane</keyword>
<keyword evidence="4" id="KW-0997">Cell inner membrane</keyword>
<feature type="transmembrane region" description="Helical" evidence="10">
    <location>
        <begin position="6"/>
        <end position="25"/>
    </location>
</feature>
<keyword evidence="7 10" id="KW-1133">Transmembrane helix</keyword>
<protein>
    <recommendedName>
        <fullName evidence="10">Sec-independent protein translocase protein TatA</fullName>
    </recommendedName>
</protein>
<accession>A0ABR5YGS9</accession>
<dbReference type="InterPro" id="IPR003369">
    <property type="entry name" value="TatA/B/E"/>
</dbReference>
<dbReference type="EMBL" id="LQQO01000001">
    <property type="protein sequence ID" value="KZE18625.1"/>
    <property type="molecule type" value="Genomic_DNA"/>
</dbReference>
<comment type="function">
    <text evidence="10">Part of the twin-arginine translocation (Tat) system that transports large folded proteins containing a characteristic twin-arginine motif in their signal peptide across membranes. TatA could form the protein-conducting channel of the Tat system.</text>
</comment>
<keyword evidence="2 10" id="KW-0813">Transport</keyword>
<evidence type="ECO:0000256" key="9">
    <source>
        <dbReference type="ARBA" id="ARBA00023136"/>
    </source>
</evidence>
<comment type="similarity">
    <text evidence="10">Belongs to the TatA/E family.</text>
</comment>
<organism evidence="12 13">
    <name type="scientific">Sphingomonas hankookensis</name>
    <dbReference type="NCBI Taxonomy" id="563996"/>
    <lineage>
        <taxon>Bacteria</taxon>
        <taxon>Pseudomonadati</taxon>
        <taxon>Pseudomonadota</taxon>
        <taxon>Alphaproteobacteria</taxon>
        <taxon>Sphingomonadales</taxon>
        <taxon>Sphingomonadaceae</taxon>
        <taxon>Sphingomonas</taxon>
    </lineage>
</organism>
<comment type="subcellular location">
    <subcellularLocation>
        <location evidence="1 10">Cell membrane</location>
        <topology evidence="1 10">Single-pass membrane protein</topology>
    </subcellularLocation>
</comment>
<evidence type="ECO:0000256" key="2">
    <source>
        <dbReference type="ARBA" id="ARBA00022448"/>
    </source>
</evidence>
<gene>
    <name evidence="10" type="primary">tatA</name>
    <name evidence="12" type="ORF">AVT10_00805</name>
</gene>
<dbReference type="InterPro" id="IPR006312">
    <property type="entry name" value="TatA/E"/>
</dbReference>
<dbReference type="PANTHER" id="PTHR42982">
    <property type="entry name" value="SEC-INDEPENDENT PROTEIN TRANSLOCASE PROTEIN TATA"/>
    <property type="match status" value="1"/>
</dbReference>
<dbReference type="RefSeq" id="WP_066687035.1">
    <property type="nucleotide sequence ID" value="NZ_CP117025.1"/>
</dbReference>
<keyword evidence="9 10" id="KW-0472">Membrane</keyword>
<reference evidence="13" key="1">
    <citation type="submission" date="2016-01" db="EMBL/GenBank/DDBJ databases">
        <title>Draft genome of Chromobacterium sp. F49.</title>
        <authorList>
            <person name="Hong K.W."/>
        </authorList>
    </citation>
    <scope>NUCLEOTIDE SEQUENCE [LARGE SCALE GENOMIC DNA]</scope>
    <source>
        <strain evidence="13">CN3</strain>
    </source>
</reference>
<dbReference type="PANTHER" id="PTHR42982:SF1">
    <property type="entry name" value="SEC-INDEPENDENT PROTEIN TRANSLOCASE PROTEIN TATA"/>
    <property type="match status" value="1"/>
</dbReference>
<evidence type="ECO:0000256" key="1">
    <source>
        <dbReference type="ARBA" id="ARBA00004162"/>
    </source>
</evidence>
<evidence type="ECO:0000256" key="7">
    <source>
        <dbReference type="ARBA" id="ARBA00022989"/>
    </source>
</evidence>
<keyword evidence="3 10" id="KW-1003">Cell membrane</keyword>
<name>A0ABR5YGS9_9SPHN</name>
<proteinExistence type="inferred from homology"/>
<comment type="caution">
    <text evidence="12">The sequence shown here is derived from an EMBL/GenBank/DDBJ whole genome shotgun (WGS) entry which is preliminary data.</text>
</comment>
<sequence>MGGLSIWHWLIVGVAILLLFGKGRFSDMMGDVAKGLKSFKKGMAEDDDVPPPARPRERLEQRPLDTGYDRDPAPRDPLHRDPVRDDRPHGDR</sequence>
<evidence type="ECO:0000256" key="4">
    <source>
        <dbReference type="ARBA" id="ARBA00022519"/>
    </source>
</evidence>
<feature type="compositionally biased region" description="Basic and acidic residues" evidence="11">
    <location>
        <begin position="54"/>
        <end position="92"/>
    </location>
</feature>
<dbReference type="Proteomes" id="UP000076609">
    <property type="component" value="Unassembled WGS sequence"/>
</dbReference>
<keyword evidence="13" id="KW-1185">Reference proteome</keyword>
<dbReference type="Gene3D" id="1.20.5.3310">
    <property type="match status" value="1"/>
</dbReference>